<feature type="transmembrane region" description="Helical" evidence="1">
    <location>
        <begin position="61"/>
        <end position="81"/>
    </location>
</feature>
<dbReference type="STRING" id="504798.SAMN05421871_109106"/>
<keyword evidence="3" id="KW-1185">Reference proteome</keyword>
<name>A0A1H0LLK2_9PSEU</name>
<sequence length="345" mass="36073">MTEPDRTAPPGVTMTWIGGLVLSGIGFGLAVVALTLPWVIVTFPYGATTETLSVTSIPGQGPNFALLLVATAVAAAMGFAIGRRPTMLVRVAATMLTPAPAIVALFVALRPNTDGLRAALPDHLLADWDRQRSLLGTAADLPVSPLGGLILYAAGLLLVGLGLAIAVVVPSERVALIPIEDTVIPPRRLAFVRWTSLAVAGPLILLSLALPWFELKAAEVMPAIAAGWQGIYRVGLVGTLVLLVGMALSVGSTRRVLRAAGLYLCGGLIAVLSINALLLWDPSELTGKISVELEYLRVGPAYLAALAAVPLLLIFLGTGTLSAPVERVHDDTDHDEEDERADARS</sequence>
<accession>A0A1H0LLK2</accession>
<keyword evidence="1" id="KW-0812">Transmembrane</keyword>
<reference evidence="3" key="1">
    <citation type="submission" date="2016-10" db="EMBL/GenBank/DDBJ databases">
        <authorList>
            <person name="Varghese N."/>
            <person name="Submissions S."/>
        </authorList>
    </citation>
    <scope>NUCLEOTIDE SEQUENCE [LARGE SCALE GENOMIC DNA]</scope>
    <source>
        <strain evidence="3">IBRC-M 10655</strain>
    </source>
</reference>
<dbReference type="Proteomes" id="UP000199651">
    <property type="component" value="Unassembled WGS sequence"/>
</dbReference>
<feature type="transmembrane region" description="Helical" evidence="1">
    <location>
        <begin position="12"/>
        <end position="41"/>
    </location>
</feature>
<feature type="transmembrane region" description="Helical" evidence="1">
    <location>
        <begin position="149"/>
        <end position="169"/>
    </location>
</feature>
<keyword evidence="1" id="KW-1133">Transmembrane helix</keyword>
<feature type="transmembrane region" description="Helical" evidence="1">
    <location>
        <begin position="230"/>
        <end position="248"/>
    </location>
</feature>
<gene>
    <name evidence="2" type="ORF">SAMN05192558_104191</name>
</gene>
<protein>
    <submittedName>
        <fullName evidence="2">Uncharacterized protein</fullName>
    </submittedName>
</protein>
<keyword evidence="1" id="KW-0472">Membrane</keyword>
<evidence type="ECO:0000313" key="2">
    <source>
        <dbReference type="EMBL" id="SDO68933.1"/>
    </source>
</evidence>
<dbReference type="AlphaFoldDB" id="A0A1H0LLK2"/>
<proteinExistence type="predicted"/>
<evidence type="ECO:0000313" key="3">
    <source>
        <dbReference type="Proteomes" id="UP000199651"/>
    </source>
</evidence>
<feature type="transmembrane region" description="Helical" evidence="1">
    <location>
        <begin position="88"/>
        <end position="109"/>
    </location>
</feature>
<feature type="transmembrane region" description="Helical" evidence="1">
    <location>
        <begin position="190"/>
        <end position="210"/>
    </location>
</feature>
<dbReference type="RefSeq" id="WP_091373452.1">
    <property type="nucleotide sequence ID" value="NZ_FNDV01000009.1"/>
</dbReference>
<organism evidence="2 3">
    <name type="scientific">Actinokineospora alba</name>
    <dbReference type="NCBI Taxonomy" id="504798"/>
    <lineage>
        <taxon>Bacteria</taxon>
        <taxon>Bacillati</taxon>
        <taxon>Actinomycetota</taxon>
        <taxon>Actinomycetes</taxon>
        <taxon>Pseudonocardiales</taxon>
        <taxon>Pseudonocardiaceae</taxon>
        <taxon>Actinokineospora</taxon>
    </lineage>
</organism>
<feature type="transmembrane region" description="Helical" evidence="1">
    <location>
        <begin position="300"/>
        <end position="321"/>
    </location>
</feature>
<dbReference type="EMBL" id="FNJB01000004">
    <property type="protein sequence ID" value="SDO68933.1"/>
    <property type="molecule type" value="Genomic_DNA"/>
</dbReference>
<feature type="transmembrane region" description="Helical" evidence="1">
    <location>
        <begin position="260"/>
        <end position="280"/>
    </location>
</feature>
<evidence type="ECO:0000256" key="1">
    <source>
        <dbReference type="SAM" id="Phobius"/>
    </source>
</evidence>
<dbReference type="OrthoDB" id="10021138at2"/>